<dbReference type="Proteomes" id="UP000499080">
    <property type="component" value="Unassembled WGS sequence"/>
</dbReference>
<proteinExistence type="predicted"/>
<gene>
    <name evidence="1" type="ORF">AVEN_175548_1</name>
</gene>
<dbReference type="EMBL" id="BGPR01000217">
    <property type="protein sequence ID" value="GBM05700.1"/>
    <property type="molecule type" value="Genomic_DNA"/>
</dbReference>
<sequence>MRTTSEPLQTFRPHKWKEISPERIQRASELSDSPSDTLPSIQGDLKLPGKNCTVCIIFCLTLKMLDIGIQAGYYLSIVSCDIRDANNRSKCSTGLIVGLRAITFRHVVIFWFSTHDIVPRVSNKPVRWNREELQDTGPSLHTFDLRTHDNCSCGEKGDPMHYATKYRFTLFLAFPNSYSAT</sequence>
<name>A0A4Y2CMQ3_ARAVE</name>
<organism evidence="1 2">
    <name type="scientific">Araneus ventricosus</name>
    <name type="common">Orbweaver spider</name>
    <name type="synonym">Epeira ventricosa</name>
    <dbReference type="NCBI Taxonomy" id="182803"/>
    <lineage>
        <taxon>Eukaryota</taxon>
        <taxon>Metazoa</taxon>
        <taxon>Ecdysozoa</taxon>
        <taxon>Arthropoda</taxon>
        <taxon>Chelicerata</taxon>
        <taxon>Arachnida</taxon>
        <taxon>Araneae</taxon>
        <taxon>Araneomorphae</taxon>
        <taxon>Entelegynae</taxon>
        <taxon>Araneoidea</taxon>
        <taxon>Araneidae</taxon>
        <taxon>Araneus</taxon>
    </lineage>
</organism>
<accession>A0A4Y2CMQ3</accession>
<evidence type="ECO:0000313" key="2">
    <source>
        <dbReference type="Proteomes" id="UP000499080"/>
    </source>
</evidence>
<dbReference type="AlphaFoldDB" id="A0A4Y2CMQ3"/>
<reference evidence="1 2" key="1">
    <citation type="journal article" date="2019" name="Sci. Rep.">
        <title>Orb-weaving spider Araneus ventricosus genome elucidates the spidroin gene catalogue.</title>
        <authorList>
            <person name="Kono N."/>
            <person name="Nakamura H."/>
            <person name="Ohtoshi R."/>
            <person name="Moran D.A.P."/>
            <person name="Shinohara A."/>
            <person name="Yoshida Y."/>
            <person name="Fujiwara M."/>
            <person name="Mori M."/>
            <person name="Tomita M."/>
            <person name="Arakawa K."/>
        </authorList>
    </citation>
    <scope>NUCLEOTIDE SEQUENCE [LARGE SCALE GENOMIC DNA]</scope>
</reference>
<protein>
    <submittedName>
        <fullName evidence="1">Uncharacterized protein</fullName>
    </submittedName>
</protein>
<keyword evidence="2" id="KW-1185">Reference proteome</keyword>
<evidence type="ECO:0000313" key="1">
    <source>
        <dbReference type="EMBL" id="GBM05700.1"/>
    </source>
</evidence>
<dbReference type="OrthoDB" id="6437659at2759"/>
<comment type="caution">
    <text evidence="1">The sequence shown here is derived from an EMBL/GenBank/DDBJ whole genome shotgun (WGS) entry which is preliminary data.</text>
</comment>